<dbReference type="STRING" id="44742.AXF13_08905"/>
<evidence type="ECO:0000313" key="3">
    <source>
        <dbReference type="Proteomes" id="UP000069241"/>
    </source>
</evidence>
<protein>
    <recommendedName>
        <fullName evidence="1">HTH cro/C1-type domain-containing protein</fullName>
    </recommendedName>
</protein>
<dbReference type="InterPro" id="IPR010982">
    <property type="entry name" value="Lambda_DNA-bd_dom_sf"/>
</dbReference>
<dbReference type="SUPFAM" id="SSF47413">
    <property type="entry name" value="lambda repressor-like DNA-binding domains"/>
    <property type="match status" value="1"/>
</dbReference>
<accession>A0A109W4E5</accession>
<feature type="domain" description="HTH cro/C1-type" evidence="1">
    <location>
        <begin position="5"/>
        <end position="58"/>
    </location>
</feature>
<proteinExistence type="predicted"/>
<reference evidence="3" key="1">
    <citation type="submission" date="2016-02" db="EMBL/GenBank/DDBJ databases">
        <authorList>
            <person name="Holder M.E."/>
            <person name="Ajami N.J."/>
            <person name="Petrosino J.F."/>
        </authorList>
    </citation>
    <scope>NUCLEOTIDE SEQUENCE [LARGE SCALE GENOMIC DNA]</scope>
    <source>
        <strain evidence="3">CCUG 45958</strain>
    </source>
</reference>
<dbReference type="InterPro" id="IPR001387">
    <property type="entry name" value="Cro/C1-type_HTH"/>
</dbReference>
<name>A0A109W4E5_9BACT</name>
<dbReference type="AlphaFoldDB" id="A0A109W4E5"/>
<evidence type="ECO:0000313" key="2">
    <source>
        <dbReference type="EMBL" id="AMD90230.1"/>
    </source>
</evidence>
<dbReference type="KEGG" id="dfi:AXF13_08905"/>
<dbReference type="Proteomes" id="UP000069241">
    <property type="component" value="Chromosome"/>
</dbReference>
<sequence>MFKSNIRELMDRKGKTVRGISEETELSTRTIHRATQDETIGGCQLNTLAKIGSALGVKTKRLYEETDGKEEE</sequence>
<dbReference type="RefSeq" id="WP_062252697.1">
    <property type="nucleotide sequence ID" value="NZ_CP014229.1"/>
</dbReference>
<gene>
    <name evidence="2" type="ORF">AXF13_08905</name>
</gene>
<evidence type="ECO:0000259" key="1">
    <source>
        <dbReference type="Pfam" id="PF13443"/>
    </source>
</evidence>
<organism evidence="2 3">
    <name type="scientific">Desulfovibrio fairfieldensis</name>
    <dbReference type="NCBI Taxonomy" id="44742"/>
    <lineage>
        <taxon>Bacteria</taxon>
        <taxon>Pseudomonadati</taxon>
        <taxon>Thermodesulfobacteriota</taxon>
        <taxon>Desulfovibrionia</taxon>
        <taxon>Desulfovibrionales</taxon>
        <taxon>Desulfovibrionaceae</taxon>
        <taxon>Desulfovibrio</taxon>
    </lineage>
</organism>
<dbReference type="GO" id="GO:0003677">
    <property type="term" value="F:DNA binding"/>
    <property type="evidence" value="ECO:0007669"/>
    <property type="project" value="InterPro"/>
</dbReference>
<dbReference type="Gene3D" id="1.10.260.40">
    <property type="entry name" value="lambda repressor-like DNA-binding domains"/>
    <property type="match status" value="1"/>
</dbReference>
<dbReference type="EMBL" id="CP014229">
    <property type="protein sequence ID" value="AMD90230.1"/>
    <property type="molecule type" value="Genomic_DNA"/>
</dbReference>
<dbReference type="Pfam" id="PF13443">
    <property type="entry name" value="HTH_26"/>
    <property type="match status" value="1"/>
</dbReference>
<keyword evidence="3" id="KW-1185">Reference proteome</keyword>